<accession>A0ABS4BHZ8</accession>
<dbReference type="Pfam" id="PF05164">
    <property type="entry name" value="ZapA"/>
    <property type="match status" value="1"/>
</dbReference>
<keyword evidence="4 11" id="KW-0132">Cell division</keyword>
<keyword evidence="12" id="KW-1185">Reference proteome</keyword>
<keyword evidence="6" id="KW-0131">Cell cycle</keyword>
<evidence type="ECO:0000313" key="11">
    <source>
        <dbReference type="EMBL" id="MBP0616162.1"/>
    </source>
</evidence>
<comment type="subunit">
    <text evidence="8">Homodimer. Interacts with FtsZ.</text>
</comment>
<dbReference type="InterPro" id="IPR036192">
    <property type="entry name" value="Cell_div_ZapA-like_sf"/>
</dbReference>
<keyword evidence="3" id="KW-0963">Cytoplasm</keyword>
<evidence type="ECO:0000256" key="10">
    <source>
        <dbReference type="SAM" id="MobiDB-lite"/>
    </source>
</evidence>
<proteinExistence type="predicted"/>
<dbReference type="InterPro" id="IPR007838">
    <property type="entry name" value="Cell_div_ZapA-like"/>
</dbReference>
<dbReference type="Proteomes" id="UP000678276">
    <property type="component" value="Unassembled WGS sequence"/>
</dbReference>
<comment type="function">
    <text evidence="7">Activator of cell division through the inhibition of FtsZ GTPase activity, therefore promoting FtsZ assembly into bundles of protofilaments necessary for the formation of the division Z ring. It is recruited early at mid-cell but it is not essential for cell division.</text>
</comment>
<feature type="region of interest" description="Disordered" evidence="10">
    <location>
        <begin position="74"/>
        <end position="98"/>
    </location>
</feature>
<comment type="caution">
    <text evidence="11">The sequence shown here is derived from an EMBL/GenBank/DDBJ whole genome shotgun (WGS) entry which is preliminary data.</text>
</comment>
<dbReference type="SUPFAM" id="SSF102829">
    <property type="entry name" value="Cell division protein ZapA-like"/>
    <property type="match status" value="1"/>
</dbReference>
<dbReference type="EMBL" id="JAGJCF010000006">
    <property type="protein sequence ID" value="MBP0616162.1"/>
    <property type="molecule type" value="Genomic_DNA"/>
</dbReference>
<name>A0ABS4BHZ8_9HYPH</name>
<protein>
    <recommendedName>
        <fullName evidence="2">Cell division protein ZapA</fullName>
    </recommendedName>
    <alternativeName>
        <fullName evidence="9">Z ring-associated protein ZapA</fullName>
    </alternativeName>
</protein>
<sequence>MPQIVVTIDGKTYRMACAEGEEHHLEALAADVDGKIAELRKSFGEIGDLRLTVMAAIMASDQLHEARARIAELEAQRDADGASVKASEAGGESARRDFAQSLDETAASLEKIAAKLAAGVE</sequence>
<evidence type="ECO:0000256" key="2">
    <source>
        <dbReference type="ARBA" id="ARBA00015195"/>
    </source>
</evidence>
<gene>
    <name evidence="11" type="ORF">J6595_11265</name>
</gene>
<dbReference type="InterPro" id="IPR042233">
    <property type="entry name" value="Cell_div_ZapA_N"/>
</dbReference>
<evidence type="ECO:0000256" key="5">
    <source>
        <dbReference type="ARBA" id="ARBA00023210"/>
    </source>
</evidence>
<dbReference type="Gene3D" id="3.30.160.880">
    <property type="entry name" value="Cell division protein ZapA protomer, N-terminal domain"/>
    <property type="match status" value="1"/>
</dbReference>
<evidence type="ECO:0000256" key="6">
    <source>
        <dbReference type="ARBA" id="ARBA00023306"/>
    </source>
</evidence>
<dbReference type="GO" id="GO:0051301">
    <property type="term" value="P:cell division"/>
    <property type="evidence" value="ECO:0007669"/>
    <property type="project" value="UniProtKB-KW"/>
</dbReference>
<evidence type="ECO:0000256" key="3">
    <source>
        <dbReference type="ARBA" id="ARBA00022490"/>
    </source>
</evidence>
<evidence type="ECO:0000256" key="4">
    <source>
        <dbReference type="ARBA" id="ARBA00022618"/>
    </source>
</evidence>
<dbReference type="PANTHER" id="PTHR34981">
    <property type="entry name" value="CELL DIVISION PROTEIN ZAPA"/>
    <property type="match status" value="1"/>
</dbReference>
<organism evidence="11 12">
    <name type="scientific">Jiella mangrovi</name>
    <dbReference type="NCBI Taxonomy" id="2821407"/>
    <lineage>
        <taxon>Bacteria</taxon>
        <taxon>Pseudomonadati</taxon>
        <taxon>Pseudomonadota</taxon>
        <taxon>Alphaproteobacteria</taxon>
        <taxon>Hyphomicrobiales</taxon>
        <taxon>Aurantimonadaceae</taxon>
        <taxon>Jiella</taxon>
    </lineage>
</organism>
<evidence type="ECO:0000256" key="8">
    <source>
        <dbReference type="ARBA" id="ARBA00026068"/>
    </source>
</evidence>
<comment type="subcellular location">
    <subcellularLocation>
        <location evidence="1">Cytoplasm</location>
    </subcellularLocation>
</comment>
<evidence type="ECO:0000313" key="12">
    <source>
        <dbReference type="Proteomes" id="UP000678276"/>
    </source>
</evidence>
<dbReference type="RefSeq" id="WP_209594651.1">
    <property type="nucleotide sequence ID" value="NZ_JAGJCF010000006.1"/>
</dbReference>
<evidence type="ECO:0000256" key="7">
    <source>
        <dbReference type="ARBA" id="ARBA00024910"/>
    </source>
</evidence>
<evidence type="ECO:0000256" key="1">
    <source>
        <dbReference type="ARBA" id="ARBA00004496"/>
    </source>
</evidence>
<keyword evidence="5" id="KW-0717">Septation</keyword>
<evidence type="ECO:0000256" key="9">
    <source>
        <dbReference type="ARBA" id="ARBA00033158"/>
    </source>
</evidence>
<reference evidence="11 12" key="1">
    <citation type="submission" date="2021-04" db="EMBL/GenBank/DDBJ databases">
        <title>Whole genome sequence of Jiella sp. KSK16Y-1.</title>
        <authorList>
            <person name="Tuo L."/>
        </authorList>
    </citation>
    <scope>NUCLEOTIDE SEQUENCE [LARGE SCALE GENOMIC DNA]</scope>
    <source>
        <strain evidence="11 12">KSK16Y-1</strain>
    </source>
</reference>
<dbReference type="PANTHER" id="PTHR34981:SF1">
    <property type="entry name" value="CELL DIVISION PROTEIN ZAPA"/>
    <property type="match status" value="1"/>
</dbReference>